<comment type="cofactor">
    <cofactor evidence="1">
        <name>a divalent metal cation</name>
        <dbReference type="ChEBI" id="CHEBI:60240"/>
    </cofactor>
</comment>
<evidence type="ECO:0000313" key="5">
    <source>
        <dbReference type="EMBL" id="KYN02335.1"/>
    </source>
</evidence>
<dbReference type="InterPro" id="IPR027806">
    <property type="entry name" value="HARBI1_dom"/>
</dbReference>
<evidence type="ECO:0000256" key="1">
    <source>
        <dbReference type="ARBA" id="ARBA00001968"/>
    </source>
</evidence>
<reference evidence="5 6" key="1">
    <citation type="submission" date="2016-03" db="EMBL/GenBank/DDBJ databases">
        <title>Cyphomyrmex costatus WGS genome.</title>
        <authorList>
            <person name="Nygaard S."/>
            <person name="Hu H."/>
            <person name="Boomsma J."/>
            <person name="Zhang G."/>
        </authorList>
    </citation>
    <scope>NUCLEOTIDE SEQUENCE [LARGE SCALE GENOMIC DNA]</scope>
    <source>
        <strain evidence="5">MS0001</strain>
        <tissue evidence="5">Whole body</tissue>
    </source>
</reference>
<sequence length="298" mass="34477">MQAEDNEKYIEYFRLPPQLFHELLKLVGSVITKEHVVRDPISPVEIVSETCEAIWNCLKETVFLTEMKTVRQSVADEFERLWNFSNCIGGIDGKHVMIQVSANSGSTYYNYKGHHNTNLLEISDASYCFTIVDIGAEGRQSDRGIFRNSEIGRRFEANSFKLPKPKEVEIGGPTLPYVLIADEAFPLSTYMMRPYPRSGKLDHAYYACGERAEIFCTHKALERTTESTIKDMKEAYKNRNERTKKKYIKDVKGPTISLQLHFFNMISRFVPNYMHCILLFDFMWSYFLIPLVKDSGKI</sequence>
<dbReference type="STRING" id="456900.A0A151IID6"/>
<dbReference type="AlphaFoldDB" id="A0A151IID6"/>
<name>A0A151IID6_9HYME</name>
<feature type="domain" description="DDE Tnp4" evidence="4">
    <location>
        <begin position="91"/>
        <end position="249"/>
    </location>
</feature>
<evidence type="ECO:0000256" key="3">
    <source>
        <dbReference type="SAM" id="Phobius"/>
    </source>
</evidence>
<evidence type="ECO:0000256" key="2">
    <source>
        <dbReference type="ARBA" id="ARBA00022723"/>
    </source>
</evidence>
<accession>A0A151IID6</accession>
<organism evidence="5 6">
    <name type="scientific">Cyphomyrmex costatus</name>
    <dbReference type="NCBI Taxonomy" id="456900"/>
    <lineage>
        <taxon>Eukaryota</taxon>
        <taxon>Metazoa</taxon>
        <taxon>Ecdysozoa</taxon>
        <taxon>Arthropoda</taxon>
        <taxon>Hexapoda</taxon>
        <taxon>Insecta</taxon>
        <taxon>Pterygota</taxon>
        <taxon>Neoptera</taxon>
        <taxon>Endopterygota</taxon>
        <taxon>Hymenoptera</taxon>
        <taxon>Apocrita</taxon>
        <taxon>Aculeata</taxon>
        <taxon>Formicoidea</taxon>
        <taxon>Formicidae</taxon>
        <taxon>Myrmicinae</taxon>
        <taxon>Cyphomyrmex</taxon>
    </lineage>
</organism>
<evidence type="ECO:0000259" key="4">
    <source>
        <dbReference type="Pfam" id="PF13359"/>
    </source>
</evidence>
<dbReference type="Pfam" id="PF13359">
    <property type="entry name" value="DDE_Tnp_4"/>
    <property type="match status" value="1"/>
</dbReference>
<keyword evidence="6" id="KW-1185">Reference proteome</keyword>
<keyword evidence="3" id="KW-1133">Transmembrane helix</keyword>
<keyword evidence="3" id="KW-0812">Transmembrane</keyword>
<keyword evidence="3" id="KW-0472">Membrane</keyword>
<dbReference type="GO" id="GO:0046872">
    <property type="term" value="F:metal ion binding"/>
    <property type="evidence" value="ECO:0007669"/>
    <property type="project" value="UniProtKB-KW"/>
</dbReference>
<dbReference type="EMBL" id="KQ977492">
    <property type="protein sequence ID" value="KYN02335.1"/>
    <property type="molecule type" value="Genomic_DNA"/>
</dbReference>
<evidence type="ECO:0000313" key="6">
    <source>
        <dbReference type="Proteomes" id="UP000078542"/>
    </source>
</evidence>
<feature type="transmembrane region" description="Helical" evidence="3">
    <location>
        <begin position="272"/>
        <end position="292"/>
    </location>
</feature>
<gene>
    <name evidence="5" type="ORF">ALC62_06884</name>
</gene>
<dbReference type="Proteomes" id="UP000078542">
    <property type="component" value="Unassembled WGS sequence"/>
</dbReference>
<keyword evidence="2" id="KW-0479">Metal-binding</keyword>
<protein>
    <submittedName>
        <fullName evidence="5">Putative nuclease HARBI1</fullName>
    </submittedName>
</protein>
<proteinExistence type="predicted"/>